<accession>A0ABR1SMU3</accession>
<dbReference type="EMBL" id="JAQQWK010000009">
    <property type="protein sequence ID" value="KAK8035656.1"/>
    <property type="molecule type" value="Genomic_DNA"/>
</dbReference>
<keyword evidence="4" id="KW-1185">Reference proteome</keyword>
<feature type="region of interest" description="Disordered" evidence="2">
    <location>
        <begin position="178"/>
        <end position="240"/>
    </location>
</feature>
<name>A0ABR1SMU3_9PEZI</name>
<feature type="coiled-coil region" evidence="1">
    <location>
        <begin position="11"/>
        <end position="38"/>
    </location>
</feature>
<sequence length="405" mass="44996">MGDMEAGVKCMNRVRIELENEKNKYASFNQRLDEMDERTKQIPVTRDQLINKMHGMDSRIGDIVSRTTQLTESHGTLSTKMDAMDSRIGSLDGNTMELHKSHGELTGLVVSRKETDEKTSDTLRDLARDVKGMGSTMKQLTINPKQVGASSMAKMAQPANRTYPVPQTPVDRQGRLITPSTSQPSTGTEWSFQSGGASIFDGASQRDGEQWIPKPRDANLVSPTSGRNTKAAMSPRKRARTEAGVKVLSEADFASVNSVLAENSSGAAEKDQPAMSAFQQRRFEDWDEMTSSIVDILGLLRPLPDDPYPINNLMHELLQALDHGEQAEGIQTLSTVLEEDSDVSRSGQWICVSQLCGTGNVVPVDPKECQYCKLRRKDLCFRICLYPNDSKSYVRLLRLNRQPII</sequence>
<evidence type="ECO:0000256" key="1">
    <source>
        <dbReference type="SAM" id="Coils"/>
    </source>
</evidence>
<proteinExistence type="predicted"/>
<keyword evidence="1" id="KW-0175">Coiled coil</keyword>
<evidence type="ECO:0000256" key="2">
    <source>
        <dbReference type="SAM" id="MobiDB-lite"/>
    </source>
</evidence>
<evidence type="ECO:0000313" key="3">
    <source>
        <dbReference type="EMBL" id="KAK8035656.1"/>
    </source>
</evidence>
<comment type="caution">
    <text evidence="3">The sequence shown here is derived from an EMBL/GenBank/DDBJ whole genome shotgun (WGS) entry which is preliminary data.</text>
</comment>
<dbReference type="Proteomes" id="UP001444661">
    <property type="component" value="Unassembled WGS sequence"/>
</dbReference>
<organism evidence="3 4">
    <name type="scientific">Apiospora rasikravindrae</name>
    <dbReference type="NCBI Taxonomy" id="990691"/>
    <lineage>
        <taxon>Eukaryota</taxon>
        <taxon>Fungi</taxon>
        <taxon>Dikarya</taxon>
        <taxon>Ascomycota</taxon>
        <taxon>Pezizomycotina</taxon>
        <taxon>Sordariomycetes</taxon>
        <taxon>Xylariomycetidae</taxon>
        <taxon>Amphisphaeriales</taxon>
        <taxon>Apiosporaceae</taxon>
        <taxon>Apiospora</taxon>
    </lineage>
</organism>
<gene>
    <name evidence="3" type="ORF">PG993_010651</name>
</gene>
<protein>
    <submittedName>
        <fullName evidence="3">Uncharacterized protein</fullName>
    </submittedName>
</protein>
<feature type="compositionally biased region" description="Polar residues" evidence="2">
    <location>
        <begin position="178"/>
        <end position="196"/>
    </location>
</feature>
<evidence type="ECO:0000313" key="4">
    <source>
        <dbReference type="Proteomes" id="UP001444661"/>
    </source>
</evidence>
<feature type="compositionally biased region" description="Basic and acidic residues" evidence="2">
    <location>
        <begin position="204"/>
        <end position="217"/>
    </location>
</feature>
<reference evidence="3 4" key="1">
    <citation type="submission" date="2023-01" db="EMBL/GenBank/DDBJ databases">
        <title>Analysis of 21 Apiospora genomes using comparative genomics revels a genus with tremendous synthesis potential of carbohydrate active enzymes and secondary metabolites.</title>
        <authorList>
            <person name="Sorensen T."/>
        </authorList>
    </citation>
    <scope>NUCLEOTIDE SEQUENCE [LARGE SCALE GENOMIC DNA]</scope>
    <source>
        <strain evidence="3 4">CBS 33761</strain>
    </source>
</reference>